<dbReference type="HOGENOM" id="CLU_024098_1_0_1"/>
<protein>
    <submittedName>
        <fullName evidence="1">Uncharacterized protein AlNc14C147G7423</fullName>
    </submittedName>
</protein>
<proteinExistence type="predicted"/>
<organism evidence="1">
    <name type="scientific">Albugo laibachii Nc14</name>
    <dbReference type="NCBI Taxonomy" id="890382"/>
    <lineage>
        <taxon>Eukaryota</taxon>
        <taxon>Sar</taxon>
        <taxon>Stramenopiles</taxon>
        <taxon>Oomycota</taxon>
        <taxon>Peronosporomycetes</taxon>
        <taxon>Albuginales</taxon>
        <taxon>Albuginaceae</taxon>
        <taxon>Albugo</taxon>
    </lineage>
</organism>
<evidence type="ECO:0000313" key="1">
    <source>
        <dbReference type="EMBL" id="CCA22201.1"/>
    </source>
</evidence>
<dbReference type="EMBL" id="FR824192">
    <property type="protein sequence ID" value="CCA22201.1"/>
    <property type="molecule type" value="Genomic_DNA"/>
</dbReference>
<sequence>MAPHLSTRVLRHPFRCVSPCLRLRFTHEKTTCLFSMQYAFNHTQSPSKKVNLVRIMSPFILCLHPDTCRHISAKHAAIHEDTLKQLNSFISIASLGCNSDIKTLQERLQTASILRNQSVMRFPLAFYASESDGHAPLTTECIRYTITVPSSLLRYTLAAESTQSISHLAQNWRKTTKKILDDLSLRSGIAFADVAQLQEERENAPDFAQLGCVSRHNRRQYRQVKHQSFRKEFDKALRREKPLIHPKATGREDVPLHRHSILHSLLSERLRIDKEISASLDGNMEKDRQYRVFAWIANMLLIHFQQLGLHQLVWNKISLLITCPCDSMRIPQVVYNLKHLRDGVTLVIPFEMETETLIQFLMEHSQKLAIALATPSK</sequence>
<accession>F0WLN5</accession>
<reference evidence="1" key="1">
    <citation type="journal article" date="2011" name="PLoS Biol.">
        <title>Gene gain and loss during evolution of obligate parasitism in the white rust pathogen of Arabidopsis thaliana.</title>
        <authorList>
            <person name="Kemen E."/>
            <person name="Gardiner A."/>
            <person name="Schultz-Larsen T."/>
            <person name="Kemen A.C."/>
            <person name="Balmuth A.L."/>
            <person name="Robert-Seilaniantz A."/>
            <person name="Bailey K."/>
            <person name="Holub E."/>
            <person name="Studholme D.J."/>
            <person name="Maclean D."/>
            <person name="Jones J.D."/>
        </authorList>
    </citation>
    <scope>NUCLEOTIDE SEQUENCE</scope>
</reference>
<reference evidence="1" key="2">
    <citation type="submission" date="2011-02" db="EMBL/GenBank/DDBJ databases">
        <authorList>
            <person name="MacLean D."/>
        </authorList>
    </citation>
    <scope>NUCLEOTIDE SEQUENCE</scope>
</reference>
<gene>
    <name evidence="1" type="primary">AlNc14C147G7423</name>
    <name evidence="1" type="ORF">ALNC14_083440</name>
</gene>
<dbReference type="AlphaFoldDB" id="F0WLN5"/>
<name>F0WLN5_9STRA</name>